<evidence type="ECO:0000256" key="1">
    <source>
        <dbReference type="SAM" id="MobiDB-lite"/>
    </source>
</evidence>
<dbReference type="EMBL" id="PKPP01002667">
    <property type="protein sequence ID" value="PWA73838.1"/>
    <property type="molecule type" value="Genomic_DNA"/>
</dbReference>
<keyword evidence="4" id="KW-1185">Reference proteome</keyword>
<accession>A0A2U1NK35</accession>
<protein>
    <submittedName>
        <fullName evidence="3">Uncharacterized protein</fullName>
    </submittedName>
</protein>
<sequence>MSTFKVPWLMMILVTTFFQLVISTNSTIFHHTSSISNSSFSSPINQKSSFSNKKPQTNLQKIERGLAQARAAIKKVRNSHLTEEDPDYVPSGSVYWHANTFHRYVLLKNFYL</sequence>
<dbReference type="STRING" id="35608.A0A2U1NK35"/>
<feature type="signal peptide" evidence="2">
    <location>
        <begin position="1"/>
        <end position="23"/>
    </location>
</feature>
<dbReference type="AlphaFoldDB" id="A0A2U1NK35"/>
<feature type="region of interest" description="Disordered" evidence="1">
    <location>
        <begin position="36"/>
        <end position="58"/>
    </location>
</feature>
<proteinExistence type="predicted"/>
<comment type="caution">
    <text evidence="3">The sequence shown here is derived from an EMBL/GenBank/DDBJ whole genome shotgun (WGS) entry which is preliminary data.</text>
</comment>
<feature type="chain" id="PRO_5015775591" evidence="2">
    <location>
        <begin position="24"/>
        <end position="112"/>
    </location>
</feature>
<name>A0A2U1NK35_ARTAN</name>
<gene>
    <name evidence="3" type="ORF">CTI12_AA257880</name>
</gene>
<evidence type="ECO:0000256" key="2">
    <source>
        <dbReference type="SAM" id="SignalP"/>
    </source>
</evidence>
<evidence type="ECO:0000313" key="3">
    <source>
        <dbReference type="EMBL" id="PWA73838.1"/>
    </source>
</evidence>
<evidence type="ECO:0000313" key="4">
    <source>
        <dbReference type="Proteomes" id="UP000245207"/>
    </source>
</evidence>
<reference evidence="3 4" key="1">
    <citation type="journal article" date="2018" name="Mol. Plant">
        <title>The genome of Artemisia annua provides insight into the evolution of Asteraceae family and artemisinin biosynthesis.</title>
        <authorList>
            <person name="Shen Q."/>
            <person name="Zhang L."/>
            <person name="Liao Z."/>
            <person name="Wang S."/>
            <person name="Yan T."/>
            <person name="Shi P."/>
            <person name="Liu M."/>
            <person name="Fu X."/>
            <person name="Pan Q."/>
            <person name="Wang Y."/>
            <person name="Lv Z."/>
            <person name="Lu X."/>
            <person name="Zhang F."/>
            <person name="Jiang W."/>
            <person name="Ma Y."/>
            <person name="Chen M."/>
            <person name="Hao X."/>
            <person name="Li L."/>
            <person name="Tang Y."/>
            <person name="Lv G."/>
            <person name="Zhou Y."/>
            <person name="Sun X."/>
            <person name="Brodelius P.E."/>
            <person name="Rose J.K.C."/>
            <person name="Tang K."/>
        </authorList>
    </citation>
    <scope>NUCLEOTIDE SEQUENCE [LARGE SCALE GENOMIC DNA]</scope>
    <source>
        <strain evidence="4">cv. Huhao1</strain>
        <tissue evidence="3">Leaf</tissue>
    </source>
</reference>
<dbReference type="OrthoDB" id="981590at2759"/>
<dbReference type="Proteomes" id="UP000245207">
    <property type="component" value="Unassembled WGS sequence"/>
</dbReference>
<feature type="compositionally biased region" description="Low complexity" evidence="1">
    <location>
        <begin position="36"/>
        <end position="52"/>
    </location>
</feature>
<keyword evidence="2" id="KW-0732">Signal</keyword>
<organism evidence="3 4">
    <name type="scientific">Artemisia annua</name>
    <name type="common">Sweet wormwood</name>
    <dbReference type="NCBI Taxonomy" id="35608"/>
    <lineage>
        <taxon>Eukaryota</taxon>
        <taxon>Viridiplantae</taxon>
        <taxon>Streptophyta</taxon>
        <taxon>Embryophyta</taxon>
        <taxon>Tracheophyta</taxon>
        <taxon>Spermatophyta</taxon>
        <taxon>Magnoliopsida</taxon>
        <taxon>eudicotyledons</taxon>
        <taxon>Gunneridae</taxon>
        <taxon>Pentapetalae</taxon>
        <taxon>asterids</taxon>
        <taxon>campanulids</taxon>
        <taxon>Asterales</taxon>
        <taxon>Asteraceae</taxon>
        <taxon>Asteroideae</taxon>
        <taxon>Anthemideae</taxon>
        <taxon>Artemisiinae</taxon>
        <taxon>Artemisia</taxon>
    </lineage>
</organism>